<dbReference type="Gene3D" id="2.10.70.100">
    <property type="match status" value="1"/>
</dbReference>
<evidence type="ECO:0000256" key="3">
    <source>
        <dbReference type="ARBA" id="ARBA00022553"/>
    </source>
</evidence>
<dbReference type="EMBL" id="FPIY01000003">
    <property type="protein sequence ID" value="SFW53400.1"/>
    <property type="molecule type" value="Genomic_DNA"/>
</dbReference>
<dbReference type="PROSITE" id="PS50112">
    <property type="entry name" value="PAS"/>
    <property type="match status" value="2"/>
</dbReference>
<keyword evidence="5" id="KW-0418">Kinase</keyword>
<dbReference type="InterPro" id="IPR013656">
    <property type="entry name" value="PAS_4"/>
</dbReference>
<dbReference type="SMART" id="SM00387">
    <property type="entry name" value="HATPase_c"/>
    <property type="match status" value="1"/>
</dbReference>
<dbReference type="SMART" id="SM00086">
    <property type="entry name" value="PAC"/>
    <property type="match status" value="4"/>
</dbReference>
<evidence type="ECO:0000256" key="1">
    <source>
        <dbReference type="ARBA" id="ARBA00000085"/>
    </source>
</evidence>
<keyword evidence="10" id="KW-1185">Reference proteome</keyword>
<dbReference type="InterPro" id="IPR003594">
    <property type="entry name" value="HATPase_dom"/>
</dbReference>
<dbReference type="GO" id="GO:0004673">
    <property type="term" value="F:protein histidine kinase activity"/>
    <property type="evidence" value="ECO:0007669"/>
    <property type="project" value="UniProtKB-EC"/>
</dbReference>
<reference evidence="10" key="1">
    <citation type="submission" date="2016-11" db="EMBL/GenBank/DDBJ databases">
        <authorList>
            <person name="Varghese N."/>
            <person name="Submissions S."/>
        </authorList>
    </citation>
    <scope>NUCLEOTIDE SEQUENCE [LARGE SCALE GENOMIC DNA]</scope>
    <source>
        <strain evidence="10">DSM 24786</strain>
    </source>
</reference>
<organism evidence="9 10">
    <name type="scientific">Cellulophaga fucicola</name>
    <dbReference type="NCBI Taxonomy" id="76595"/>
    <lineage>
        <taxon>Bacteria</taxon>
        <taxon>Pseudomonadati</taxon>
        <taxon>Bacteroidota</taxon>
        <taxon>Flavobacteriia</taxon>
        <taxon>Flavobacteriales</taxon>
        <taxon>Flavobacteriaceae</taxon>
        <taxon>Cellulophaga</taxon>
    </lineage>
</organism>
<dbReference type="InterPro" id="IPR035965">
    <property type="entry name" value="PAS-like_dom_sf"/>
</dbReference>
<feature type="domain" description="PAS" evidence="7">
    <location>
        <begin position="375"/>
        <end position="430"/>
    </location>
</feature>
<dbReference type="Pfam" id="PF08447">
    <property type="entry name" value="PAS_3"/>
    <property type="match status" value="2"/>
</dbReference>
<sequence length="733" mass="83843">MQKELLHLFIEDSPIEIGVFDTNMNFISCSKLWCKKLGLASEEVIGKSYYQIFPETTEEIRKIHEYCLKGSFISFEGEKTILPSGKIQWLNFKINSWEKEKGKVGGLIIVCEDISNKRNEDEYRLKAQKVANIGGWEVNLITNEVYWTNITKELHEVSENYVPALEEAVSFYKEGYHREKIVALVSEAISDGTPWDTELLIVTAKGAEKWVRVIGKVEYVNNKAAKITGTFQDIDSKKKAEINYQEILLRHNVATKTASIGVWDYDLASQELSCDENTYLLYEADLSGFGNTYDAWKRSVLQEDRDRVIKEMDFAIQHRVEFNTEFRIRLKNGRIKYIKSIAQVHKYPDSIETKMIGANWDITEFKHTELKLIKRKESFLGVFNNSSVGMALIGLDGSWLKINKSLCASLGYTKEELMELTFQDITHPDDYITDLSLLDKLTLGEIDQYQIEKRYFHKKGHIVYVILSVTKVSKIDGGLSHFISQVVDITSRKEAENKVRAVLKITADQNESLTNFAHIVSHNLRSHSTNLSMLTGFLINETDKEERENLIRMLNDSSESLDETISHLNEVVSVKLNVLGKLEGVKIIDVFDNVRKSVAALLKENDAILNVQIPKEYIISAVPAYVESILLNLLTNSVKYCSSKRRLVVDIKARRERDKIIVSFSDNGLGIDMKRHQNKIFGMYKTFHKHKDSKGIGLFITKSQIEAMNGKIEVDSSVDVGTTFTLYFNSYKK</sequence>
<dbReference type="Proteomes" id="UP000183257">
    <property type="component" value="Unassembled WGS sequence"/>
</dbReference>
<dbReference type="InterPro" id="IPR000014">
    <property type="entry name" value="PAS"/>
</dbReference>
<keyword evidence="4" id="KW-0808">Transferase</keyword>
<dbReference type="RefSeq" id="WP_084639219.1">
    <property type="nucleotide sequence ID" value="NZ_FPIY01000003.1"/>
</dbReference>
<protein>
    <recommendedName>
        <fullName evidence="2">histidine kinase</fullName>
        <ecNumber evidence="2">2.7.13.3</ecNumber>
    </recommendedName>
</protein>
<dbReference type="PRINTS" id="PR00344">
    <property type="entry name" value="BCTRLSENSOR"/>
</dbReference>
<dbReference type="InterPro" id="IPR004358">
    <property type="entry name" value="Sig_transdc_His_kin-like_C"/>
</dbReference>
<dbReference type="PANTHER" id="PTHR43304:SF1">
    <property type="entry name" value="PAC DOMAIN-CONTAINING PROTEIN"/>
    <property type="match status" value="1"/>
</dbReference>
<dbReference type="InterPro" id="IPR036890">
    <property type="entry name" value="HATPase_C_sf"/>
</dbReference>
<dbReference type="EC" id="2.7.13.3" evidence="2"/>
<dbReference type="InterPro" id="IPR013655">
    <property type="entry name" value="PAS_fold_3"/>
</dbReference>
<feature type="domain" description="Histidine kinase" evidence="6">
    <location>
        <begin position="519"/>
        <end position="732"/>
    </location>
</feature>
<name>A0A1K1Q0J2_9FLAO</name>
<evidence type="ECO:0000256" key="5">
    <source>
        <dbReference type="ARBA" id="ARBA00022777"/>
    </source>
</evidence>
<dbReference type="SUPFAM" id="SSF55874">
    <property type="entry name" value="ATPase domain of HSP90 chaperone/DNA topoisomerase II/histidine kinase"/>
    <property type="match status" value="1"/>
</dbReference>
<dbReference type="CDD" id="cd00130">
    <property type="entry name" value="PAS"/>
    <property type="match status" value="2"/>
</dbReference>
<dbReference type="PANTHER" id="PTHR43304">
    <property type="entry name" value="PHYTOCHROME-LIKE PROTEIN CPH1"/>
    <property type="match status" value="1"/>
</dbReference>
<dbReference type="InterPro" id="IPR005467">
    <property type="entry name" value="His_kinase_dom"/>
</dbReference>
<keyword evidence="3" id="KW-0597">Phosphoprotein</keyword>
<dbReference type="Gene3D" id="3.30.450.20">
    <property type="entry name" value="PAS domain"/>
    <property type="match status" value="4"/>
</dbReference>
<evidence type="ECO:0000259" key="7">
    <source>
        <dbReference type="PROSITE" id="PS50112"/>
    </source>
</evidence>
<accession>A0A1K1Q0J2</accession>
<dbReference type="PROSITE" id="PS50113">
    <property type="entry name" value="PAC"/>
    <property type="match status" value="3"/>
</dbReference>
<evidence type="ECO:0000313" key="10">
    <source>
        <dbReference type="Proteomes" id="UP000183257"/>
    </source>
</evidence>
<evidence type="ECO:0000259" key="6">
    <source>
        <dbReference type="PROSITE" id="PS50109"/>
    </source>
</evidence>
<evidence type="ECO:0000256" key="2">
    <source>
        <dbReference type="ARBA" id="ARBA00012438"/>
    </source>
</evidence>
<dbReference type="InterPro" id="IPR001610">
    <property type="entry name" value="PAC"/>
</dbReference>
<dbReference type="InterPro" id="IPR000700">
    <property type="entry name" value="PAS-assoc_C"/>
</dbReference>
<feature type="domain" description="PAS" evidence="7">
    <location>
        <begin position="2"/>
        <end position="71"/>
    </location>
</feature>
<dbReference type="AlphaFoldDB" id="A0A1K1Q0J2"/>
<feature type="domain" description="PAC" evidence="8">
    <location>
        <begin position="322"/>
        <end position="374"/>
    </location>
</feature>
<dbReference type="STRING" id="76595.SAMN05660313_02207"/>
<dbReference type="Pfam" id="PF08448">
    <property type="entry name" value="PAS_4"/>
    <property type="match status" value="1"/>
</dbReference>
<dbReference type="Gene3D" id="3.30.565.10">
    <property type="entry name" value="Histidine kinase-like ATPase, C-terminal domain"/>
    <property type="match status" value="1"/>
</dbReference>
<feature type="domain" description="PAC" evidence="8">
    <location>
        <begin position="449"/>
        <end position="501"/>
    </location>
</feature>
<feature type="domain" description="PAC" evidence="8">
    <location>
        <begin position="195"/>
        <end position="246"/>
    </location>
</feature>
<evidence type="ECO:0000259" key="8">
    <source>
        <dbReference type="PROSITE" id="PS50113"/>
    </source>
</evidence>
<dbReference type="SUPFAM" id="SSF55785">
    <property type="entry name" value="PYP-like sensor domain (PAS domain)"/>
    <property type="match status" value="4"/>
</dbReference>
<proteinExistence type="predicted"/>
<comment type="catalytic activity">
    <reaction evidence="1">
        <text>ATP + protein L-histidine = ADP + protein N-phospho-L-histidine.</text>
        <dbReference type="EC" id="2.7.13.3"/>
    </reaction>
</comment>
<dbReference type="SMART" id="SM00091">
    <property type="entry name" value="PAS"/>
    <property type="match status" value="2"/>
</dbReference>
<dbReference type="InterPro" id="IPR052162">
    <property type="entry name" value="Sensor_kinase/Photoreceptor"/>
</dbReference>
<dbReference type="OrthoDB" id="5522855at2"/>
<evidence type="ECO:0000256" key="4">
    <source>
        <dbReference type="ARBA" id="ARBA00022679"/>
    </source>
</evidence>
<dbReference type="Pfam" id="PF02518">
    <property type="entry name" value="HATPase_c"/>
    <property type="match status" value="1"/>
</dbReference>
<evidence type="ECO:0000313" key="9">
    <source>
        <dbReference type="EMBL" id="SFW53400.1"/>
    </source>
</evidence>
<dbReference type="PROSITE" id="PS50109">
    <property type="entry name" value="HIS_KIN"/>
    <property type="match status" value="1"/>
</dbReference>
<gene>
    <name evidence="9" type="ORF">SAMN05660313_02207</name>
</gene>
<dbReference type="NCBIfam" id="TIGR00229">
    <property type="entry name" value="sensory_box"/>
    <property type="match status" value="2"/>
</dbReference>